<organism evidence="7 8">
    <name type="scientific">Candidatus Avidehalobacter gallistercoris</name>
    <dbReference type="NCBI Taxonomy" id="2840694"/>
    <lineage>
        <taxon>Bacteria</taxon>
        <taxon>Bacillati</taxon>
        <taxon>Bacillota</taxon>
        <taxon>Clostridia</taxon>
        <taxon>Eubacteriales</taxon>
        <taxon>Peptococcaceae</taxon>
        <taxon>Peptococcaceae incertae sedis</taxon>
        <taxon>Candidatus Avidehalobacter</taxon>
    </lineage>
</organism>
<evidence type="ECO:0000313" key="8">
    <source>
        <dbReference type="Proteomes" id="UP000824124"/>
    </source>
</evidence>
<evidence type="ECO:0000256" key="2">
    <source>
        <dbReference type="ARBA" id="ARBA00022475"/>
    </source>
</evidence>
<dbReference type="InterPro" id="IPR051611">
    <property type="entry name" value="ECF_transporter_component"/>
</dbReference>
<keyword evidence="4 6" id="KW-1133">Transmembrane helix</keyword>
<dbReference type="GO" id="GO:0005886">
    <property type="term" value="C:plasma membrane"/>
    <property type="evidence" value="ECO:0007669"/>
    <property type="project" value="UniProtKB-ARBA"/>
</dbReference>
<evidence type="ECO:0000256" key="3">
    <source>
        <dbReference type="ARBA" id="ARBA00022692"/>
    </source>
</evidence>
<accession>A0A9D1HJF4</accession>
<feature type="transmembrane region" description="Helical" evidence="6">
    <location>
        <begin position="28"/>
        <end position="52"/>
    </location>
</feature>
<feature type="transmembrane region" description="Helical" evidence="6">
    <location>
        <begin position="72"/>
        <end position="92"/>
    </location>
</feature>
<keyword evidence="5 6" id="KW-0472">Membrane</keyword>
<protein>
    <submittedName>
        <fullName evidence="7">Energy-coupling factor transporter transmembrane protein EcfT</fullName>
    </submittedName>
</protein>
<dbReference type="PANTHER" id="PTHR34857">
    <property type="entry name" value="SLL0384 PROTEIN"/>
    <property type="match status" value="1"/>
</dbReference>
<feature type="transmembrane region" description="Helical" evidence="6">
    <location>
        <begin position="113"/>
        <end position="132"/>
    </location>
</feature>
<dbReference type="EMBL" id="DVMH01000018">
    <property type="protein sequence ID" value="HIU10204.1"/>
    <property type="molecule type" value="Genomic_DNA"/>
</dbReference>
<comment type="subcellular location">
    <subcellularLocation>
        <location evidence="1">Membrane</location>
        <topology evidence="1">Multi-pass membrane protein</topology>
    </subcellularLocation>
</comment>
<gene>
    <name evidence="7" type="ORF">IAB00_03015</name>
</gene>
<evidence type="ECO:0000256" key="6">
    <source>
        <dbReference type="SAM" id="Phobius"/>
    </source>
</evidence>
<keyword evidence="2" id="KW-1003">Cell membrane</keyword>
<proteinExistence type="predicted"/>
<dbReference type="Proteomes" id="UP000824124">
    <property type="component" value="Unassembled WGS sequence"/>
</dbReference>
<sequence>MAKRRQIRLGSYYEAESPIHRLDPRAKLLGMMVFLLAVFCADKFWTFAVVYIAGAALFRLSHIPLANAFRAVRGLVVLLALTCLINMFFTAGDTVLWQWGGLKLTAEGLERSAFMLLRLVALVSFAGLLTYTTTPIALSDALEKLLSPLKRFGFPAHELAMMMTIALRFIPILLEEANKIMKAQRSRGGDLSTGSLMKRSGGLVAILIPLLFNALKRADDLAVAMEARAYTGGENRTCLRELVWHKPDTVYLLAMVGFLALMLASRRLGGF</sequence>
<dbReference type="CDD" id="cd16914">
    <property type="entry name" value="EcfT"/>
    <property type="match status" value="1"/>
</dbReference>
<dbReference type="PANTHER" id="PTHR34857:SF2">
    <property type="entry name" value="SLL0384 PROTEIN"/>
    <property type="match status" value="1"/>
</dbReference>
<keyword evidence="3 6" id="KW-0812">Transmembrane</keyword>
<feature type="transmembrane region" description="Helical" evidence="6">
    <location>
        <begin position="152"/>
        <end position="175"/>
    </location>
</feature>
<name>A0A9D1HJF4_9FIRM</name>
<feature type="transmembrane region" description="Helical" evidence="6">
    <location>
        <begin position="249"/>
        <end position="265"/>
    </location>
</feature>
<comment type="caution">
    <text evidence="7">The sequence shown here is derived from an EMBL/GenBank/DDBJ whole genome shotgun (WGS) entry which is preliminary data.</text>
</comment>
<evidence type="ECO:0000256" key="5">
    <source>
        <dbReference type="ARBA" id="ARBA00023136"/>
    </source>
</evidence>
<dbReference type="Pfam" id="PF02361">
    <property type="entry name" value="CbiQ"/>
    <property type="match status" value="1"/>
</dbReference>
<evidence type="ECO:0000313" key="7">
    <source>
        <dbReference type="EMBL" id="HIU10204.1"/>
    </source>
</evidence>
<reference evidence="7" key="2">
    <citation type="journal article" date="2021" name="PeerJ">
        <title>Extensive microbial diversity within the chicken gut microbiome revealed by metagenomics and culture.</title>
        <authorList>
            <person name="Gilroy R."/>
            <person name="Ravi A."/>
            <person name="Getino M."/>
            <person name="Pursley I."/>
            <person name="Horton D.L."/>
            <person name="Alikhan N.F."/>
            <person name="Baker D."/>
            <person name="Gharbi K."/>
            <person name="Hall N."/>
            <person name="Watson M."/>
            <person name="Adriaenssens E.M."/>
            <person name="Foster-Nyarko E."/>
            <person name="Jarju S."/>
            <person name="Secka A."/>
            <person name="Antonio M."/>
            <person name="Oren A."/>
            <person name="Chaudhuri R.R."/>
            <person name="La Ragione R."/>
            <person name="Hildebrand F."/>
            <person name="Pallen M.J."/>
        </authorList>
    </citation>
    <scope>NUCLEOTIDE SEQUENCE</scope>
    <source>
        <strain evidence="7">2830</strain>
    </source>
</reference>
<reference evidence="7" key="1">
    <citation type="submission" date="2020-10" db="EMBL/GenBank/DDBJ databases">
        <authorList>
            <person name="Gilroy R."/>
        </authorList>
    </citation>
    <scope>NUCLEOTIDE SEQUENCE</scope>
    <source>
        <strain evidence="7">2830</strain>
    </source>
</reference>
<evidence type="ECO:0000256" key="4">
    <source>
        <dbReference type="ARBA" id="ARBA00022989"/>
    </source>
</evidence>
<dbReference type="InterPro" id="IPR003339">
    <property type="entry name" value="ABC/ECF_trnsptr_transmembrane"/>
</dbReference>
<evidence type="ECO:0000256" key="1">
    <source>
        <dbReference type="ARBA" id="ARBA00004141"/>
    </source>
</evidence>
<dbReference type="AlphaFoldDB" id="A0A9D1HJF4"/>